<evidence type="ECO:0000256" key="1">
    <source>
        <dbReference type="SAM" id="MobiDB-lite"/>
    </source>
</evidence>
<reference evidence="3 4" key="1">
    <citation type="journal article" date="2014" name="Proc. Natl. Acad. Sci. U.S.A.">
        <title>Trajectory and genomic determinants of fungal-pathogen speciation and host adaptation.</title>
        <authorList>
            <person name="Hu X."/>
            <person name="Xiao G."/>
            <person name="Zheng P."/>
            <person name="Shang Y."/>
            <person name="Su Y."/>
            <person name="Zhang X."/>
            <person name="Liu X."/>
            <person name="Zhan S."/>
            <person name="St Leger R.J."/>
            <person name="Wang C."/>
        </authorList>
    </citation>
    <scope>NUCLEOTIDE SEQUENCE [LARGE SCALE GENOMIC DNA]</scope>
    <source>
        <strain evidence="3 4">ARSEF 1941</strain>
    </source>
</reference>
<evidence type="ECO:0000313" key="4">
    <source>
        <dbReference type="Proteomes" id="UP000030816"/>
    </source>
</evidence>
<dbReference type="HOGENOM" id="CLU_037445_0_0_1"/>
<comment type="caution">
    <text evidence="3">The sequence shown here is derived from an EMBL/GenBank/DDBJ whole genome shotgun (WGS) entry which is preliminary data.</text>
</comment>
<dbReference type="Proteomes" id="UP000030816">
    <property type="component" value="Unassembled WGS sequence"/>
</dbReference>
<dbReference type="RefSeq" id="XP_040678659.1">
    <property type="nucleotide sequence ID" value="XM_040823406.1"/>
</dbReference>
<dbReference type="Pfam" id="PF24120">
    <property type="entry name" value="SsdA_C"/>
    <property type="match status" value="1"/>
</dbReference>
<feature type="domain" description="Single-strand DNA deaminase toxin A-like C-terminal" evidence="2">
    <location>
        <begin position="93"/>
        <end position="160"/>
    </location>
</feature>
<dbReference type="EMBL" id="AZHE01000010">
    <property type="protein sequence ID" value="KHN97593.1"/>
    <property type="molecule type" value="Genomic_DNA"/>
</dbReference>
<proteinExistence type="predicted"/>
<feature type="region of interest" description="Disordered" evidence="1">
    <location>
        <begin position="343"/>
        <end position="366"/>
    </location>
</feature>
<dbReference type="STRING" id="1081103.A0A0B2WU51"/>
<dbReference type="GeneID" id="63739063"/>
<evidence type="ECO:0000313" key="3">
    <source>
        <dbReference type="EMBL" id="KHN97593.1"/>
    </source>
</evidence>
<dbReference type="InterPro" id="IPR057517">
    <property type="entry name" value="SsdA-like_C"/>
</dbReference>
<gene>
    <name evidence="3" type="ORF">MAM_04608</name>
</gene>
<dbReference type="AlphaFoldDB" id="A0A0B2WU51"/>
<name>A0A0B2WU51_METAS</name>
<accession>A0A0B2WU51</accession>
<organism evidence="3 4">
    <name type="scientific">Metarhizium album (strain ARSEF 1941)</name>
    <dbReference type="NCBI Taxonomy" id="1081103"/>
    <lineage>
        <taxon>Eukaryota</taxon>
        <taxon>Fungi</taxon>
        <taxon>Dikarya</taxon>
        <taxon>Ascomycota</taxon>
        <taxon>Pezizomycotina</taxon>
        <taxon>Sordariomycetes</taxon>
        <taxon>Hypocreomycetidae</taxon>
        <taxon>Hypocreales</taxon>
        <taxon>Clavicipitaceae</taxon>
        <taxon>Metarhizium</taxon>
    </lineage>
</organism>
<protein>
    <recommendedName>
        <fullName evidence="2">Single-strand DNA deaminase toxin A-like C-terminal domain-containing protein</fullName>
    </recommendedName>
</protein>
<evidence type="ECO:0000259" key="2">
    <source>
        <dbReference type="Pfam" id="PF24120"/>
    </source>
</evidence>
<dbReference type="OrthoDB" id="4841107at2759"/>
<sequence length="406" mass="43823">MSGTAPATDPPSFDSRFSSPEALFYFYHKIDASTGTLQSQVLGPNVSKTFPHARALAHCTPARIQSVLARKTTGFLALLGPGTSPTRTILAWAESGHGHNPRGDFLEPEPRSAVLSNRRWTARAIRLGREVGINMRHPYDGLARGGRAGIFRASHVEVKLAVHAVYILVRMAGMPTGRVARADLAALRGRAWCGGARPRFEIYFSKKNCCGCAEYVRRLEGLTGAEITLCWRERLVEMDYDKCRMGVVPDAEGVTAAEAHGGHERREGTGGSVQVVDLADEADDGSSQESRDEVVEVTPEPLGAYLDGLAYCVGQTGDGARVVRAVVGLAKMWKRQAAVRRGDAGRAAERTSGSWLATPPAPGVRAQRQGATWTEAERRGAESDCVVVGERVPRRYSFVRGQLAAG</sequence>
<keyword evidence="4" id="KW-1185">Reference proteome</keyword>